<evidence type="ECO:0000256" key="4">
    <source>
        <dbReference type="ARBA" id="ARBA00022692"/>
    </source>
</evidence>
<evidence type="ECO:0000256" key="6">
    <source>
        <dbReference type="ARBA" id="ARBA00022792"/>
    </source>
</evidence>
<dbReference type="GO" id="GO:0005743">
    <property type="term" value="C:mitochondrial inner membrane"/>
    <property type="evidence" value="ECO:0007669"/>
    <property type="project" value="UniProtKB-SubCell"/>
</dbReference>
<evidence type="ECO:0000256" key="8">
    <source>
        <dbReference type="ARBA" id="ARBA00023128"/>
    </source>
</evidence>
<organism evidence="12 13">
    <name type="scientific">Trichonephila clavata</name>
    <name type="common">Joro spider</name>
    <name type="synonym">Nephila clavata</name>
    <dbReference type="NCBI Taxonomy" id="2740835"/>
    <lineage>
        <taxon>Eukaryota</taxon>
        <taxon>Metazoa</taxon>
        <taxon>Ecdysozoa</taxon>
        <taxon>Arthropoda</taxon>
        <taxon>Chelicerata</taxon>
        <taxon>Arachnida</taxon>
        <taxon>Araneae</taxon>
        <taxon>Araneomorphae</taxon>
        <taxon>Entelegynae</taxon>
        <taxon>Araneoidea</taxon>
        <taxon>Nephilidae</taxon>
        <taxon>Trichonephila</taxon>
    </lineage>
</organism>
<keyword evidence="7" id="KW-1133">Transmembrane helix</keyword>
<dbReference type="InterPro" id="IPR023395">
    <property type="entry name" value="MCP_dom_sf"/>
</dbReference>
<keyword evidence="13" id="KW-1185">Reference proteome</keyword>
<keyword evidence="3 11" id="KW-0813">Transport</keyword>
<evidence type="ECO:0000256" key="2">
    <source>
        <dbReference type="ARBA" id="ARBA00006375"/>
    </source>
</evidence>
<name>A0A8X6F4X8_TRICU</name>
<dbReference type="Gene3D" id="1.50.40.10">
    <property type="entry name" value="Mitochondrial carrier domain"/>
    <property type="match status" value="1"/>
</dbReference>
<keyword evidence="4 10" id="KW-0812">Transmembrane</keyword>
<dbReference type="Pfam" id="PF00153">
    <property type="entry name" value="Mito_carr"/>
    <property type="match status" value="3"/>
</dbReference>
<sequence length="342" mass="39049">MFSSSENRSDHMLNKNFVYGKISWLFENFDIQEVMCCVNKMAVASVDKHEKYKISKSSSPTPVKYEEFICGWGSAFINILITFPINKVMFRQMLHGVDSQHAFQQIKKEGMHFLYRGVLPPLLQKTASVSLMFGTYKTYSEAMHESFPNVTPFFQLCVAATLAGGTEAILTPFERVQTLLQDRHYNTKFKNTYHAFSDLRKYGFKEYYRGMTPILLRNSVGNILFFSLKDEVKELLPQASATSLLQNLVKDFISGAFVGALTSTIFYPVNVVKTKMQVCCGTPFVSLVEAFKQTYIERDRSIRKLYLGVHVNYSRAFISWGIINASHQLLKKAFFDTGVTNS</sequence>
<accession>A0A8X6F4X8</accession>
<feature type="repeat" description="Solcar" evidence="10">
    <location>
        <begin position="246"/>
        <end position="333"/>
    </location>
</feature>
<proteinExistence type="inferred from homology"/>
<dbReference type="OrthoDB" id="2139348at2759"/>
<evidence type="ECO:0000256" key="7">
    <source>
        <dbReference type="ARBA" id="ARBA00022989"/>
    </source>
</evidence>
<keyword evidence="8" id="KW-0496">Mitochondrion</keyword>
<feature type="repeat" description="Solcar" evidence="10">
    <location>
        <begin position="62"/>
        <end position="142"/>
    </location>
</feature>
<evidence type="ECO:0000256" key="10">
    <source>
        <dbReference type="PROSITE-ProRule" id="PRU00282"/>
    </source>
</evidence>
<dbReference type="SUPFAM" id="SSF103506">
    <property type="entry name" value="Mitochondrial carrier"/>
    <property type="match status" value="1"/>
</dbReference>
<dbReference type="PANTHER" id="PTHR46131:SF1">
    <property type="entry name" value="SD08549P"/>
    <property type="match status" value="1"/>
</dbReference>
<evidence type="ECO:0000256" key="11">
    <source>
        <dbReference type="RuleBase" id="RU000488"/>
    </source>
</evidence>
<dbReference type="PANTHER" id="PTHR46131">
    <property type="entry name" value="SD08549P"/>
    <property type="match status" value="1"/>
</dbReference>
<gene>
    <name evidence="12" type="primary">Slc25a51</name>
    <name evidence="12" type="ORF">TNCT_81521</name>
</gene>
<dbReference type="InterPro" id="IPR018108">
    <property type="entry name" value="MCP_transmembrane"/>
</dbReference>
<feature type="repeat" description="Solcar" evidence="10">
    <location>
        <begin position="151"/>
        <end position="235"/>
    </location>
</feature>
<comment type="subcellular location">
    <subcellularLocation>
        <location evidence="1">Mitochondrion inner membrane</location>
        <topology evidence="1">Multi-pass membrane protein</topology>
    </subcellularLocation>
</comment>
<evidence type="ECO:0000256" key="5">
    <source>
        <dbReference type="ARBA" id="ARBA00022737"/>
    </source>
</evidence>
<reference evidence="12" key="1">
    <citation type="submission" date="2020-07" db="EMBL/GenBank/DDBJ databases">
        <title>Multicomponent nature underlies the extraordinary mechanical properties of spider dragline silk.</title>
        <authorList>
            <person name="Kono N."/>
            <person name="Nakamura H."/>
            <person name="Mori M."/>
            <person name="Yoshida Y."/>
            <person name="Ohtoshi R."/>
            <person name="Malay A.D."/>
            <person name="Moran D.A.P."/>
            <person name="Tomita M."/>
            <person name="Numata K."/>
            <person name="Arakawa K."/>
        </authorList>
    </citation>
    <scope>NUCLEOTIDE SEQUENCE</scope>
</reference>
<dbReference type="PROSITE" id="PS50920">
    <property type="entry name" value="SOLCAR"/>
    <property type="match status" value="3"/>
</dbReference>
<evidence type="ECO:0000256" key="3">
    <source>
        <dbReference type="ARBA" id="ARBA00022448"/>
    </source>
</evidence>
<evidence type="ECO:0000313" key="12">
    <source>
        <dbReference type="EMBL" id="GFQ69674.1"/>
    </source>
</evidence>
<dbReference type="Proteomes" id="UP000887116">
    <property type="component" value="Unassembled WGS sequence"/>
</dbReference>
<keyword evidence="9 10" id="KW-0472">Membrane</keyword>
<dbReference type="EMBL" id="BMAO01010818">
    <property type="protein sequence ID" value="GFQ69674.1"/>
    <property type="molecule type" value="Genomic_DNA"/>
</dbReference>
<evidence type="ECO:0000313" key="13">
    <source>
        <dbReference type="Proteomes" id="UP000887116"/>
    </source>
</evidence>
<keyword evidence="5" id="KW-0677">Repeat</keyword>
<dbReference type="GO" id="GO:0051724">
    <property type="term" value="F:NAD transmembrane transporter activity"/>
    <property type="evidence" value="ECO:0007669"/>
    <property type="project" value="TreeGrafter"/>
</dbReference>
<evidence type="ECO:0000256" key="9">
    <source>
        <dbReference type="ARBA" id="ARBA00023136"/>
    </source>
</evidence>
<dbReference type="InterPro" id="IPR052465">
    <property type="entry name" value="Mito_NAD+_Carrier"/>
</dbReference>
<comment type="similarity">
    <text evidence="2 11">Belongs to the mitochondrial carrier (TC 2.A.29) family.</text>
</comment>
<protein>
    <submittedName>
        <fullName evidence="12">Solute carrier family 25 member 51</fullName>
    </submittedName>
</protein>
<dbReference type="AlphaFoldDB" id="A0A8X6F4X8"/>
<evidence type="ECO:0000256" key="1">
    <source>
        <dbReference type="ARBA" id="ARBA00004448"/>
    </source>
</evidence>
<keyword evidence="6" id="KW-0999">Mitochondrion inner membrane</keyword>
<comment type="caution">
    <text evidence="12">The sequence shown here is derived from an EMBL/GenBank/DDBJ whole genome shotgun (WGS) entry which is preliminary data.</text>
</comment>